<dbReference type="Proteomes" id="UP000019151">
    <property type="component" value="Plasmid 2"/>
</dbReference>
<dbReference type="KEGG" id="gba:J421_5633"/>
<feature type="region of interest" description="Disordered" evidence="1">
    <location>
        <begin position="123"/>
        <end position="152"/>
    </location>
</feature>
<dbReference type="HOGENOM" id="CLU_135639_0_0_0"/>
<feature type="transmembrane region" description="Helical" evidence="2">
    <location>
        <begin position="70"/>
        <end position="86"/>
    </location>
</feature>
<feature type="transmembrane region" description="Helical" evidence="2">
    <location>
        <begin position="12"/>
        <end position="35"/>
    </location>
</feature>
<feature type="transmembrane region" description="Helical" evidence="2">
    <location>
        <begin position="98"/>
        <end position="116"/>
    </location>
</feature>
<evidence type="ECO:0000256" key="2">
    <source>
        <dbReference type="SAM" id="Phobius"/>
    </source>
</evidence>
<keyword evidence="2" id="KW-0472">Membrane</keyword>
<evidence type="ECO:0000256" key="1">
    <source>
        <dbReference type="SAM" id="MobiDB-lite"/>
    </source>
</evidence>
<dbReference type="InterPro" id="IPR046192">
    <property type="entry name" value="DUF6220"/>
</dbReference>
<evidence type="ECO:0000313" key="4">
    <source>
        <dbReference type="Proteomes" id="UP000019151"/>
    </source>
</evidence>
<proteinExistence type="predicted"/>
<reference evidence="3 4" key="1">
    <citation type="journal article" date="2014" name="Genome Announc.">
        <title>Genome Sequence and Methylome of Soil Bacterium Gemmatirosa kalamazoonensis KBS708T, a Member of the Rarely Cultivated Gemmatimonadetes Phylum.</title>
        <authorList>
            <person name="Debruyn J.M."/>
            <person name="Radosevich M."/>
            <person name="Wommack K.E."/>
            <person name="Polson S.W."/>
            <person name="Hauser L.J."/>
            <person name="Fawaz M.N."/>
            <person name="Korlach J."/>
            <person name="Tsai Y.C."/>
        </authorList>
    </citation>
    <scope>NUCLEOTIDE SEQUENCE [LARGE SCALE GENOMIC DNA]</scope>
    <source>
        <strain evidence="3 4">KBS708</strain>
        <plasmid evidence="4">Plasmid 2</plasmid>
    </source>
</reference>
<accession>W0RUA9</accession>
<dbReference type="InParanoid" id="W0RUA9"/>
<keyword evidence="2" id="KW-1133">Transmembrane helix</keyword>
<geneLocation type="plasmid" evidence="3 4">
    <name>2</name>
</geneLocation>
<name>W0RUA9_9BACT</name>
<keyword evidence="3" id="KW-0614">Plasmid</keyword>
<protein>
    <submittedName>
        <fullName evidence="3">Uncharacterized protein</fullName>
    </submittedName>
</protein>
<feature type="transmembrane region" description="Helical" evidence="2">
    <location>
        <begin position="47"/>
        <end position="63"/>
    </location>
</feature>
<keyword evidence="4" id="KW-1185">Reference proteome</keyword>
<keyword evidence="2" id="KW-0812">Transmembrane</keyword>
<organism evidence="3 4">
    <name type="scientific">Gemmatirosa kalamazoonensis</name>
    <dbReference type="NCBI Taxonomy" id="861299"/>
    <lineage>
        <taxon>Bacteria</taxon>
        <taxon>Pseudomonadati</taxon>
        <taxon>Gemmatimonadota</taxon>
        <taxon>Gemmatimonadia</taxon>
        <taxon>Gemmatimonadales</taxon>
        <taxon>Gemmatimonadaceae</taxon>
        <taxon>Gemmatirosa</taxon>
    </lineage>
</organism>
<evidence type="ECO:0000313" key="3">
    <source>
        <dbReference type="EMBL" id="AHG93168.1"/>
    </source>
</evidence>
<dbReference type="RefSeq" id="WP_025414475.1">
    <property type="nucleotide sequence ID" value="NZ_CP007130.1"/>
</dbReference>
<sequence length="152" mass="17180">MRRWSGRALQVVAWLLVLCTIVQIFLAGLAVFVGPQWWPRHRAFVDGFQYLAPLALVLAYLARTTRGPKVIGWVMLLLLWLQYTTIEQRLVPGHQAWAALHLVGGVLIFWLSTELARRATVRPPYHDSTTRGPSFNESGEFEEPPPVPKGVP</sequence>
<dbReference type="AlphaFoldDB" id="W0RUA9"/>
<gene>
    <name evidence="3" type="ORF">J421_5633</name>
</gene>
<dbReference type="OrthoDB" id="165966at2"/>
<dbReference type="Pfam" id="PF19728">
    <property type="entry name" value="DUF6220"/>
    <property type="match status" value="1"/>
</dbReference>
<dbReference type="EMBL" id="CP007130">
    <property type="protein sequence ID" value="AHG93168.1"/>
    <property type="molecule type" value="Genomic_DNA"/>
</dbReference>